<sequence>MVQEPTSTPSLGAPADPAPPIRGLRSEYARVGGHRLHYWTGGPDDGTPVLLWHGFLATGYAWRGVAPALADAGMRVLVIDMLGYGDSDKPGGTDPYSARALAEQVRALTARSGFGAGRPILHVGHDMGAPPALLWAASHPEETRGLVYAEAPTMLGGPLRDVLAYAPGTMTTGSMWWWILPLAPGVPQALIVGREEAFLRWFYDGPAGAPRAFDEATVAEYLRTFSGPAGVLGSMGVYRAAFASIAQTEPLLVHPTPVPVLAVGGERGLGQQVGRMLSPVASRLSTSILDGAGHFLPEEEPERLAAAITLFNDRI</sequence>
<dbReference type="SUPFAM" id="SSF53474">
    <property type="entry name" value="alpha/beta-Hydrolases"/>
    <property type="match status" value="1"/>
</dbReference>
<dbReference type="GO" id="GO:0016787">
    <property type="term" value="F:hydrolase activity"/>
    <property type="evidence" value="ECO:0007669"/>
    <property type="project" value="UniProtKB-KW"/>
</dbReference>
<feature type="domain" description="AB hydrolase-1" evidence="3">
    <location>
        <begin position="48"/>
        <end position="158"/>
    </location>
</feature>
<dbReference type="Pfam" id="PF00561">
    <property type="entry name" value="Abhydrolase_1"/>
    <property type="match status" value="1"/>
</dbReference>
<dbReference type="EMBL" id="CP000249">
    <property type="protein sequence ID" value="ABD12327.1"/>
    <property type="molecule type" value="Genomic_DNA"/>
</dbReference>
<dbReference type="ESTHER" id="frasc-q2j8r5">
    <property type="family name" value="6_AlphaBeta_hydrolase"/>
</dbReference>
<reference evidence="4 5" key="1">
    <citation type="journal article" date="2007" name="Genome Res.">
        <title>Genome characteristics of facultatively symbiotic Frankia sp. strains reflect host range and host plant biogeography.</title>
        <authorList>
            <person name="Normand P."/>
            <person name="Lapierre P."/>
            <person name="Tisa L.S."/>
            <person name="Gogarten J.P."/>
            <person name="Alloisio N."/>
            <person name="Bagnarol E."/>
            <person name="Bassi C.A."/>
            <person name="Berry A.M."/>
            <person name="Bickhart D.M."/>
            <person name="Choisne N."/>
            <person name="Couloux A."/>
            <person name="Cournoyer B."/>
            <person name="Cruveiller S."/>
            <person name="Daubin V."/>
            <person name="Demange N."/>
            <person name="Francino M.P."/>
            <person name="Goltsman E."/>
            <person name="Huang Y."/>
            <person name="Kopp O.R."/>
            <person name="Labarre L."/>
            <person name="Lapidus A."/>
            <person name="Lavire C."/>
            <person name="Marechal J."/>
            <person name="Martinez M."/>
            <person name="Mastronunzio J.E."/>
            <person name="Mullin B.C."/>
            <person name="Niemann J."/>
            <person name="Pujic P."/>
            <person name="Rawnsley T."/>
            <person name="Rouy Z."/>
            <person name="Schenowitz C."/>
            <person name="Sellstedt A."/>
            <person name="Tavares F."/>
            <person name="Tomkins J.P."/>
            <person name="Vallenet D."/>
            <person name="Valverde C."/>
            <person name="Wall L.G."/>
            <person name="Wang Y."/>
            <person name="Medigue C."/>
            <person name="Benson D.R."/>
        </authorList>
    </citation>
    <scope>NUCLEOTIDE SEQUENCE [LARGE SCALE GENOMIC DNA]</scope>
    <source>
        <strain evidence="5">DSM 45818 / CECT 9043 / CcI3</strain>
    </source>
</reference>
<dbReference type="Gene3D" id="3.40.50.1820">
    <property type="entry name" value="alpha/beta hydrolase"/>
    <property type="match status" value="1"/>
</dbReference>
<feature type="compositionally biased region" description="Polar residues" evidence="2">
    <location>
        <begin position="1"/>
        <end position="10"/>
    </location>
</feature>
<keyword evidence="5" id="KW-1185">Reference proteome</keyword>
<dbReference type="RefSeq" id="WP_011437355.1">
    <property type="nucleotide sequence ID" value="NZ_JENI01000029.1"/>
</dbReference>
<dbReference type="KEGG" id="fra:Francci3_2970"/>
<accession>A0A1X1PU91</accession>
<name>Q2J8R5_FRACC</name>
<dbReference type="STRING" id="106370.Francci3_2970"/>
<evidence type="ECO:0000256" key="1">
    <source>
        <dbReference type="ARBA" id="ARBA00022801"/>
    </source>
</evidence>
<proteinExistence type="predicted"/>
<evidence type="ECO:0000313" key="4">
    <source>
        <dbReference type="EMBL" id="ABD12327.1"/>
    </source>
</evidence>
<dbReference type="PRINTS" id="PR00412">
    <property type="entry name" value="EPOXHYDRLASE"/>
</dbReference>
<dbReference type="eggNOG" id="COG0596">
    <property type="taxonomic scope" value="Bacteria"/>
</dbReference>
<dbReference type="AlphaFoldDB" id="Q2J8R5"/>
<dbReference type="InterPro" id="IPR000639">
    <property type="entry name" value="Epox_hydrolase-like"/>
</dbReference>
<feature type="region of interest" description="Disordered" evidence="2">
    <location>
        <begin position="1"/>
        <end position="23"/>
    </location>
</feature>
<dbReference type="PANTHER" id="PTHR43329">
    <property type="entry name" value="EPOXIDE HYDROLASE"/>
    <property type="match status" value="1"/>
</dbReference>
<dbReference type="HOGENOM" id="CLU_020336_7_3_11"/>
<dbReference type="Proteomes" id="UP000001937">
    <property type="component" value="Chromosome"/>
</dbReference>
<keyword evidence="1 4" id="KW-0378">Hydrolase</keyword>
<dbReference type="InterPro" id="IPR029058">
    <property type="entry name" value="AB_hydrolase_fold"/>
</dbReference>
<protein>
    <submittedName>
        <fullName evidence="4">Alpha/beta hydrolase fold</fullName>
    </submittedName>
</protein>
<dbReference type="InterPro" id="IPR000073">
    <property type="entry name" value="AB_hydrolase_1"/>
</dbReference>
<evidence type="ECO:0000313" key="5">
    <source>
        <dbReference type="Proteomes" id="UP000001937"/>
    </source>
</evidence>
<gene>
    <name evidence="4" type="ordered locus">Francci3_2970</name>
</gene>
<evidence type="ECO:0000259" key="3">
    <source>
        <dbReference type="Pfam" id="PF00561"/>
    </source>
</evidence>
<organism evidence="4 5">
    <name type="scientific">Frankia casuarinae (strain DSM 45818 / CECT 9043 / HFP020203 / CcI3)</name>
    <dbReference type="NCBI Taxonomy" id="106370"/>
    <lineage>
        <taxon>Bacteria</taxon>
        <taxon>Bacillati</taxon>
        <taxon>Actinomycetota</taxon>
        <taxon>Actinomycetes</taxon>
        <taxon>Frankiales</taxon>
        <taxon>Frankiaceae</taxon>
        <taxon>Frankia</taxon>
    </lineage>
</organism>
<accession>Q2J8R5</accession>
<dbReference type="PRINTS" id="PR00111">
    <property type="entry name" value="ABHYDROLASE"/>
</dbReference>
<evidence type="ECO:0000256" key="2">
    <source>
        <dbReference type="SAM" id="MobiDB-lite"/>
    </source>
</evidence>